<organism evidence="1 2">
    <name type="scientific">Desulfoprunum benzoelyticum</name>
    <dbReference type="NCBI Taxonomy" id="1506996"/>
    <lineage>
        <taxon>Bacteria</taxon>
        <taxon>Pseudomonadati</taxon>
        <taxon>Thermodesulfobacteriota</taxon>
        <taxon>Desulfobulbia</taxon>
        <taxon>Desulfobulbales</taxon>
        <taxon>Desulfobulbaceae</taxon>
        <taxon>Desulfoprunum</taxon>
    </lineage>
</organism>
<dbReference type="RefSeq" id="WP_183350257.1">
    <property type="nucleotide sequence ID" value="NZ_JACHEO010000008.1"/>
</dbReference>
<sequence length="131" mass="14658">MSTGIESIVLKCGARTITDCSSIILVPKIAIAEPGYIRTMTVKESAHVKHEFHTMAQMAYFQFQDGELEITPLDGSLRVSGRGDAEELVAGLALYRDTEGRFYALMHDGQDGKKLIEAAYRFCTRWIRLDI</sequence>
<proteinExistence type="predicted"/>
<protein>
    <submittedName>
        <fullName evidence="1">Uncharacterized protein</fullName>
    </submittedName>
</protein>
<evidence type="ECO:0000313" key="2">
    <source>
        <dbReference type="Proteomes" id="UP000539642"/>
    </source>
</evidence>
<accession>A0A840UQ98</accession>
<evidence type="ECO:0000313" key="1">
    <source>
        <dbReference type="EMBL" id="MBB5347962.1"/>
    </source>
</evidence>
<keyword evidence="2" id="KW-1185">Reference proteome</keyword>
<dbReference type="AlphaFoldDB" id="A0A840UQ98"/>
<reference evidence="1 2" key="1">
    <citation type="submission" date="2020-08" db="EMBL/GenBank/DDBJ databases">
        <title>Genomic Encyclopedia of Type Strains, Phase IV (KMG-IV): sequencing the most valuable type-strain genomes for metagenomic binning, comparative biology and taxonomic classification.</title>
        <authorList>
            <person name="Goeker M."/>
        </authorList>
    </citation>
    <scope>NUCLEOTIDE SEQUENCE [LARGE SCALE GENOMIC DNA]</scope>
    <source>
        <strain evidence="1 2">DSM 28570</strain>
    </source>
</reference>
<comment type="caution">
    <text evidence="1">The sequence shown here is derived from an EMBL/GenBank/DDBJ whole genome shotgun (WGS) entry which is preliminary data.</text>
</comment>
<gene>
    <name evidence="1" type="ORF">HNQ81_001693</name>
</gene>
<dbReference type="EMBL" id="JACHEO010000008">
    <property type="protein sequence ID" value="MBB5347962.1"/>
    <property type="molecule type" value="Genomic_DNA"/>
</dbReference>
<dbReference type="Proteomes" id="UP000539642">
    <property type="component" value="Unassembled WGS sequence"/>
</dbReference>
<name>A0A840UQ98_9BACT</name>